<reference evidence="1 2" key="1">
    <citation type="journal article" date="2020" name="Phytopathology">
        <title>Genome Sequence Resources of Colletotrichum truncatum, C. plurivorum, C. musicola, and C. sojae: Four Species Pathogenic to Soybean (Glycine max).</title>
        <authorList>
            <person name="Rogerio F."/>
            <person name="Boufleur T.R."/>
            <person name="Ciampi-Guillardi M."/>
            <person name="Sukno S.A."/>
            <person name="Thon M.R."/>
            <person name="Massola Junior N.S."/>
            <person name="Baroncelli R."/>
        </authorList>
    </citation>
    <scope>NUCLEOTIDE SEQUENCE [LARGE SCALE GENOMIC DNA]</scope>
    <source>
        <strain evidence="1 2">CMES1059</strain>
    </source>
</reference>
<protein>
    <submittedName>
        <fullName evidence="1">RTA1 domain-containing protein</fullName>
    </submittedName>
</protein>
<organism evidence="1 2">
    <name type="scientific">Colletotrichum truncatum</name>
    <name type="common">Anthracnose fungus</name>
    <name type="synonym">Colletotrichum capsici</name>
    <dbReference type="NCBI Taxonomy" id="5467"/>
    <lineage>
        <taxon>Eukaryota</taxon>
        <taxon>Fungi</taxon>
        <taxon>Dikarya</taxon>
        <taxon>Ascomycota</taxon>
        <taxon>Pezizomycotina</taxon>
        <taxon>Sordariomycetes</taxon>
        <taxon>Hypocreomycetidae</taxon>
        <taxon>Glomerellales</taxon>
        <taxon>Glomerellaceae</taxon>
        <taxon>Colletotrichum</taxon>
        <taxon>Colletotrichum truncatum species complex</taxon>
    </lineage>
</organism>
<comment type="caution">
    <text evidence="1">The sequence shown here is derived from an EMBL/GenBank/DDBJ whole genome shotgun (WGS) entry which is preliminary data.</text>
</comment>
<keyword evidence="2" id="KW-1185">Reference proteome</keyword>
<evidence type="ECO:0000313" key="2">
    <source>
        <dbReference type="Proteomes" id="UP000805649"/>
    </source>
</evidence>
<gene>
    <name evidence="1" type="ORF">CTRU02_209151</name>
</gene>
<proteinExistence type="predicted"/>
<evidence type="ECO:0000313" key="1">
    <source>
        <dbReference type="EMBL" id="KAL0936935.1"/>
    </source>
</evidence>
<sequence length="346" mass="39173">MVDAADGSVWFYDPNKIAPIVFAAIFGASGLAYAWQCYRYRCWKLTGWGVAGAAVYCASFIARAMGAADYKNLIIYVVHFNIVYAAPPLFEMLNYSILARVAYYLPYHCPIHPGRLKTTFVTLATIIEVLGGYGAYYTSKRNEPESERAIGRGCLAASLFLQIVVLVVYVALAAVFHIRARRTRSARGSGTNIILWTLYLSSLLILARTIFRVVEFFGLDAFRPEKPGFNPLSVPRVVRYEWHFYVFEASIMLCNQLLLQGFHPRMYLPEGNAVYLAQDGVTELEGPGFKDQRPWLLILMDPLDFIGMIKGTNRSTKFWEDNGFSELSEPNSETGSRVQHHDRRKR</sequence>
<dbReference type="Proteomes" id="UP000805649">
    <property type="component" value="Unassembled WGS sequence"/>
</dbReference>
<accession>A0ACC3YYC8</accession>
<name>A0ACC3YYC8_COLTU</name>
<dbReference type="EMBL" id="VUJX02000005">
    <property type="protein sequence ID" value="KAL0936935.1"/>
    <property type="molecule type" value="Genomic_DNA"/>
</dbReference>